<keyword evidence="3 8" id="KW-0347">Helicase</keyword>
<evidence type="ECO:0000256" key="4">
    <source>
        <dbReference type="ARBA" id="ARBA00022840"/>
    </source>
</evidence>
<keyword evidence="9" id="KW-1185">Reference proteome</keyword>
<dbReference type="Gene3D" id="3.40.50.300">
    <property type="entry name" value="P-loop containing nucleotide triphosphate hydrolases"/>
    <property type="match status" value="2"/>
</dbReference>
<dbReference type="InterPro" id="IPR001650">
    <property type="entry name" value="Helicase_C-like"/>
</dbReference>
<name>A0A1H9IJ23_9ACTN</name>
<evidence type="ECO:0000259" key="7">
    <source>
        <dbReference type="PROSITE" id="PS51194"/>
    </source>
</evidence>
<keyword evidence="4" id="KW-0067">ATP-binding</keyword>
<evidence type="ECO:0000256" key="3">
    <source>
        <dbReference type="ARBA" id="ARBA00022806"/>
    </source>
</evidence>
<evidence type="ECO:0000256" key="2">
    <source>
        <dbReference type="ARBA" id="ARBA00022801"/>
    </source>
</evidence>
<dbReference type="PANTHER" id="PTHR47961">
    <property type="entry name" value="DNA POLYMERASE THETA, PUTATIVE (AFU_ORTHOLOGUE AFUA_1G05260)-RELATED"/>
    <property type="match status" value="1"/>
</dbReference>
<dbReference type="GO" id="GO:0003676">
    <property type="term" value="F:nucleic acid binding"/>
    <property type="evidence" value="ECO:0007669"/>
    <property type="project" value="InterPro"/>
</dbReference>
<dbReference type="InterPro" id="IPR050474">
    <property type="entry name" value="Hel308_SKI2-like"/>
</dbReference>
<protein>
    <submittedName>
        <fullName evidence="8">Replicative superfamily II helicase</fullName>
    </submittedName>
</protein>
<proteinExistence type="predicted"/>
<dbReference type="Proteomes" id="UP000198504">
    <property type="component" value="Unassembled WGS sequence"/>
</dbReference>
<dbReference type="PROSITE" id="PS51192">
    <property type="entry name" value="HELICASE_ATP_BIND_1"/>
    <property type="match status" value="1"/>
</dbReference>
<dbReference type="InterPro" id="IPR027417">
    <property type="entry name" value="P-loop_NTPase"/>
</dbReference>
<dbReference type="AlphaFoldDB" id="A0A1H9IJ23"/>
<dbReference type="InterPro" id="IPR014001">
    <property type="entry name" value="Helicase_ATP-bd"/>
</dbReference>
<evidence type="ECO:0000256" key="5">
    <source>
        <dbReference type="SAM" id="MobiDB-lite"/>
    </source>
</evidence>
<dbReference type="STRING" id="1036181.SAMN05421756_105270"/>
<dbReference type="Pfam" id="PF00270">
    <property type="entry name" value="DEAD"/>
    <property type="match status" value="1"/>
</dbReference>
<gene>
    <name evidence="8" type="ORF">SAMN05421756_105270</name>
</gene>
<dbReference type="SMART" id="SM00487">
    <property type="entry name" value="DEXDc"/>
    <property type="match status" value="1"/>
</dbReference>
<dbReference type="GO" id="GO:0004386">
    <property type="term" value="F:helicase activity"/>
    <property type="evidence" value="ECO:0007669"/>
    <property type="project" value="UniProtKB-KW"/>
</dbReference>
<evidence type="ECO:0000256" key="1">
    <source>
        <dbReference type="ARBA" id="ARBA00022741"/>
    </source>
</evidence>
<dbReference type="GO" id="GO:0005524">
    <property type="term" value="F:ATP binding"/>
    <property type="evidence" value="ECO:0007669"/>
    <property type="project" value="UniProtKB-KW"/>
</dbReference>
<dbReference type="InterPro" id="IPR011545">
    <property type="entry name" value="DEAD/DEAH_box_helicase_dom"/>
</dbReference>
<evidence type="ECO:0000259" key="6">
    <source>
        <dbReference type="PROSITE" id="PS51192"/>
    </source>
</evidence>
<dbReference type="Pfam" id="PF00271">
    <property type="entry name" value="Helicase_C"/>
    <property type="match status" value="1"/>
</dbReference>
<evidence type="ECO:0000313" key="8">
    <source>
        <dbReference type="EMBL" id="SEQ74537.1"/>
    </source>
</evidence>
<dbReference type="SMART" id="SM00490">
    <property type="entry name" value="HELICc"/>
    <property type="match status" value="1"/>
</dbReference>
<keyword evidence="2" id="KW-0378">Hydrolase</keyword>
<sequence>MTTAFGAKLRATARPELTCDGQLTVFRWTLDVTPRDIATLAVAVGRAYLPDDERLAYPNASVGPTVPTYDSVRKGDFGEMIAAGIYSTRMGRTVPYSKLQGKPVANATIQGPDTMGLTLSHGEKPKPVVVEAKCRSIGWPSNVLTALDDSAQVVTDEYLAQAWAAGVRLMRAHPDHARNFALSAAQHLGRLIDPDAPLAPHLRHAVAVVGEDRLPAFKIDEHWTGTPPITELHVVLVPNLDDTRDRIFDAAARLTYADLTGGASTLVRPGAKAGISGLLSRDMPAQLASTAVPTPLHTVLESSLWYLANEDGIALARAGAAATDPDPDVRGLAQLLTGALSGARTTLKGRSLAGFADAARNVLNLSAPPGKLREVLDTTTADGALMEAARHVAAALLHRLERHPQTMTEAKGATGVAVQHVVSYMRRYGRHAFWPSQAEALRGGLLDPTQRSLAIKMPTSAGKTTLMQLVAADTIDRHPDGVVAVVAPTRALVGQLFRDLRDGLPDDVSVRSSQGGLDYDTDLPSAGGVLDGPGVAVVTPERLDLDWRRAMTDDGGIDLQNIKLLVVDEAQHVDNGPRGATLELLIAKALRRDIRVVLLASQFSDVEAIANWINGDALESDWHPAWLERHVYIRGLPGTSPTRALTAYLWPEGSDPVEVFTLKPSDKSKGDGWIRDRKHEAAGLVEKWTSEGLVVVFTDLKSRALGLFNTISASAAPLSTPHPTLTELAASIEVLHPAEAAALRNGFGLHHADVHRDVRRAIESAARRGLLRCIVCTSTLLEGVDFPARTVIAAYPPRTPEQRPDIARLRNLEGRAGRAGRFVSGRLVVMTSDHVQARKWRRAMRQDLPPTRTALTEALMVLRHQAPQQMLPAEKDIIDALTIEALAESAAVDGDLRRALEEALQRSYWSATSAPQLQQTTLTNGAGYVQQVAHRVPDPALRAAVYRSGLKLEGCLRLRDAIAANLDAIVPVLQAEQPDPADHDRLLFWLISACVANLQELEDLREVEPAALQAALTSWVAGTSEADIDQAYPEAWAAVKTQHLETLLVWSLTGSFEVIAALGSDLGLRESAHSRLAPSRLRYGVFDAELCPLVRDGADRTQVARIARECLDEAQPRGFFWALADVVEARIAAEQEAKAEEDALAETEPDEPWEDIL</sequence>
<dbReference type="GO" id="GO:0016787">
    <property type="term" value="F:hydrolase activity"/>
    <property type="evidence" value="ECO:0007669"/>
    <property type="project" value="UniProtKB-KW"/>
</dbReference>
<feature type="compositionally biased region" description="Acidic residues" evidence="5">
    <location>
        <begin position="1142"/>
        <end position="1157"/>
    </location>
</feature>
<feature type="domain" description="Helicase ATP-binding" evidence="6">
    <location>
        <begin position="444"/>
        <end position="621"/>
    </location>
</feature>
<evidence type="ECO:0000313" key="9">
    <source>
        <dbReference type="Proteomes" id="UP000198504"/>
    </source>
</evidence>
<dbReference type="SUPFAM" id="SSF52540">
    <property type="entry name" value="P-loop containing nucleoside triphosphate hydrolases"/>
    <property type="match status" value="1"/>
</dbReference>
<keyword evidence="1" id="KW-0547">Nucleotide-binding</keyword>
<feature type="domain" description="Helicase C-terminal" evidence="7">
    <location>
        <begin position="710"/>
        <end position="878"/>
    </location>
</feature>
<accession>A0A1H9IJ23</accession>
<dbReference type="PANTHER" id="PTHR47961:SF6">
    <property type="entry name" value="DNA-DIRECTED DNA POLYMERASE"/>
    <property type="match status" value="1"/>
</dbReference>
<dbReference type="PROSITE" id="PS51194">
    <property type="entry name" value="HELICASE_CTER"/>
    <property type="match status" value="1"/>
</dbReference>
<organism evidence="8 9">
    <name type="scientific">Microlunatus flavus</name>
    <dbReference type="NCBI Taxonomy" id="1036181"/>
    <lineage>
        <taxon>Bacteria</taxon>
        <taxon>Bacillati</taxon>
        <taxon>Actinomycetota</taxon>
        <taxon>Actinomycetes</taxon>
        <taxon>Propionibacteriales</taxon>
        <taxon>Propionibacteriaceae</taxon>
        <taxon>Microlunatus</taxon>
    </lineage>
</organism>
<dbReference type="EMBL" id="FOFA01000005">
    <property type="protein sequence ID" value="SEQ74537.1"/>
    <property type="molecule type" value="Genomic_DNA"/>
</dbReference>
<reference evidence="9" key="1">
    <citation type="submission" date="2016-10" db="EMBL/GenBank/DDBJ databases">
        <authorList>
            <person name="Varghese N."/>
            <person name="Submissions S."/>
        </authorList>
    </citation>
    <scope>NUCLEOTIDE SEQUENCE [LARGE SCALE GENOMIC DNA]</scope>
    <source>
        <strain evidence="9">CGMCC 4.6856</strain>
    </source>
</reference>
<feature type="region of interest" description="Disordered" evidence="5">
    <location>
        <begin position="1137"/>
        <end position="1157"/>
    </location>
</feature>